<evidence type="ECO:0000259" key="10">
    <source>
        <dbReference type="Pfam" id="PF00999"/>
    </source>
</evidence>
<dbReference type="InterPro" id="IPR014729">
    <property type="entry name" value="Rossmann-like_a/b/a_fold"/>
</dbReference>
<dbReference type="InterPro" id="IPR038770">
    <property type="entry name" value="Na+/solute_symporter_sf"/>
</dbReference>
<proteinExistence type="predicted"/>
<keyword evidence="4 8" id="KW-0812">Transmembrane</keyword>
<feature type="domain" description="UspA" evidence="9">
    <location>
        <begin position="412"/>
        <end position="537"/>
    </location>
</feature>
<dbReference type="InterPro" id="IPR006016">
    <property type="entry name" value="UspA"/>
</dbReference>
<keyword evidence="5 8" id="KW-1133">Transmembrane helix</keyword>
<evidence type="ECO:0000256" key="6">
    <source>
        <dbReference type="ARBA" id="ARBA00023065"/>
    </source>
</evidence>
<evidence type="ECO:0000259" key="9">
    <source>
        <dbReference type="Pfam" id="PF00582"/>
    </source>
</evidence>
<comment type="subcellular location">
    <subcellularLocation>
        <location evidence="1">Membrane</location>
        <topology evidence="1">Multi-pass membrane protein</topology>
    </subcellularLocation>
</comment>
<keyword evidence="2" id="KW-0813">Transport</keyword>
<feature type="domain" description="Cation/H+ exchanger transmembrane" evidence="10">
    <location>
        <begin position="24"/>
        <end position="384"/>
    </location>
</feature>
<feature type="transmembrane region" description="Helical" evidence="8">
    <location>
        <begin position="222"/>
        <end position="241"/>
    </location>
</feature>
<feature type="transmembrane region" description="Helical" evidence="8">
    <location>
        <begin position="125"/>
        <end position="144"/>
    </location>
</feature>
<keyword evidence="6" id="KW-0406">Ion transport</keyword>
<dbReference type="SUPFAM" id="SSF52402">
    <property type="entry name" value="Adenine nucleotide alpha hydrolases-like"/>
    <property type="match status" value="1"/>
</dbReference>
<dbReference type="GO" id="GO:0016020">
    <property type="term" value="C:membrane"/>
    <property type="evidence" value="ECO:0007669"/>
    <property type="project" value="UniProtKB-SubCell"/>
</dbReference>
<dbReference type="InterPro" id="IPR006153">
    <property type="entry name" value="Cation/H_exchanger_TM"/>
</dbReference>
<name>A0A354M1B0_9BACT</name>
<dbReference type="Proteomes" id="UP000262954">
    <property type="component" value="Unassembled WGS sequence"/>
</dbReference>
<evidence type="ECO:0000256" key="2">
    <source>
        <dbReference type="ARBA" id="ARBA00022448"/>
    </source>
</evidence>
<dbReference type="EMBL" id="DNWC01000062">
    <property type="protein sequence ID" value="HBJ08299.1"/>
    <property type="molecule type" value="Genomic_DNA"/>
</dbReference>
<feature type="transmembrane region" description="Helical" evidence="8">
    <location>
        <begin position="277"/>
        <end position="297"/>
    </location>
</feature>
<dbReference type="RefSeq" id="WP_022390848.1">
    <property type="nucleotide sequence ID" value="NZ_JADMPX010000008.1"/>
</dbReference>
<evidence type="ECO:0000256" key="3">
    <source>
        <dbReference type="ARBA" id="ARBA00022449"/>
    </source>
</evidence>
<dbReference type="AlphaFoldDB" id="A0A354M1B0"/>
<dbReference type="PANTHER" id="PTHR43562:SF4">
    <property type="entry name" value="NA(+)_H(+) ANTIPORTER NHAS5"/>
    <property type="match status" value="1"/>
</dbReference>
<dbReference type="Gene3D" id="3.40.50.620">
    <property type="entry name" value="HUPs"/>
    <property type="match status" value="1"/>
</dbReference>
<dbReference type="GO" id="GO:1902600">
    <property type="term" value="P:proton transmembrane transport"/>
    <property type="evidence" value="ECO:0007669"/>
    <property type="project" value="InterPro"/>
</dbReference>
<keyword evidence="7 8" id="KW-0472">Membrane</keyword>
<feature type="transmembrane region" description="Helical" evidence="8">
    <location>
        <begin position="12"/>
        <end position="33"/>
    </location>
</feature>
<feature type="transmembrane region" description="Helical" evidence="8">
    <location>
        <begin position="188"/>
        <end position="210"/>
    </location>
</feature>
<dbReference type="Pfam" id="PF00582">
    <property type="entry name" value="Usp"/>
    <property type="match status" value="1"/>
</dbReference>
<comment type="caution">
    <text evidence="11">The sequence shown here is derived from an EMBL/GenBank/DDBJ whole genome shotgun (WGS) entry which is preliminary data.</text>
</comment>
<evidence type="ECO:0000256" key="7">
    <source>
        <dbReference type="ARBA" id="ARBA00023136"/>
    </source>
</evidence>
<feature type="transmembrane region" description="Helical" evidence="8">
    <location>
        <begin position="65"/>
        <end position="84"/>
    </location>
</feature>
<reference evidence="11 12" key="1">
    <citation type="journal article" date="2018" name="Nat. Biotechnol.">
        <title>A standardized bacterial taxonomy based on genome phylogeny substantially revises the tree of life.</title>
        <authorList>
            <person name="Parks D.H."/>
            <person name="Chuvochina M."/>
            <person name="Waite D.W."/>
            <person name="Rinke C."/>
            <person name="Skarshewski A."/>
            <person name="Chaumeil P.A."/>
            <person name="Hugenholtz P."/>
        </authorList>
    </citation>
    <scope>NUCLEOTIDE SEQUENCE [LARGE SCALE GENOMIC DNA]</scope>
    <source>
        <strain evidence="11">UBA11482</strain>
    </source>
</reference>
<evidence type="ECO:0000256" key="5">
    <source>
        <dbReference type="ARBA" id="ARBA00022989"/>
    </source>
</evidence>
<dbReference type="GO" id="GO:0015297">
    <property type="term" value="F:antiporter activity"/>
    <property type="evidence" value="ECO:0007669"/>
    <property type="project" value="UniProtKB-KW"/>
</dbReference>
<dbReference type="Pfam" id="PF00999">
    <property type="entry name" value="Na_H_Exchanger"/>
    <property type="match status" value="1"/>
</dbReference>
<evidence type="ECO:0000313" key="11">
    <source>
        <dbReference type="EMBL" id="HBJ08299.1"/>
    </source>
</evidence>
<feature type="transmembrane region" description="Helical" evidence="8">
    <location>
        <begin position="247"/>
        <end position="265"/>
    </location>
</feature>
<protein>
    <submittedName>
        <fullName evidence="11">Cation:proton antiporter</fullName>
    </submittedName>
</protein>
<feature type="transmembrane region" description="Helical" evidence="8">
    <location>
        <begin position="40"/>
        <end position="59"/>
    </location>
</feature>
<feature type="transmembrane region" description="Helical" evidence="8">
    <location>
        <begin position="96"/>
        <end position="119"/>
    </location>
</feature>
<accession>A0A354M1B0</accession>
<gene>
    <name evidence="11" type="ORF">DDY73_04785</name>
</gene>
<feature type="transmembrane region" description="Helical" evidence="8">
    <location>
        <begin position="303"/>
        <end position="324"/>
    </location>
</feature>
<feature type="transmembrane region" description="Helical" evidence="8">
    <location>
        <begin position="336"/>
        <end position="360"/>
    </location>
</feature>
<feature type="transmembrane region" description="Helical" evidence="8">
    <location>
        <begin position="366"/>
        <end position="385"/>
    </location>
</feature>
<dbReference type="CDD" id="cd00293">
    <property type="entry name" value="USP-like"/>
    <property type="match status" value="1"/>
</dbReference>
<evidence type="ECO:0000313" key="12">
    <source>
        <dbReference type="Proteomes" id="UP000262954"/>
    </source>
</evidence>
<dbReference type="Gene3D" id="1.20.1530.20">
    <property type="match status" value="1"/>
</dbReference>
<evidence type="ECO:0000256" key="4">
    <source>
        <dbReference type="ARBA" id="ARBA00022692"/>
    </source>
</evidence>
<evidence type="ECO:0000256" key="8">
    <source>
        <dbReference type="SAM" id="Phobius"/>
    </source>
</evidence>
<sequence>MNIENIIPTLPFTNPVLIFFIVLTIILFAPLLLNRFRIPHIIGLIIAGMIIGPHGFGLLERDSSFQIFGNVGLLYLMFLAGLEMDINDFKKNKTQGIVFGLYTFFIPMILGTTISYYTLHFNLETSILLASMYASHTLVAYPIVSRYGISRATSVTTTIAGTIITVLGALIILAVIAGMQQGEINEIFWIRLLISITIYCTIIIYSFPRITRWFFKKYDDNVSQYIFVLALVFSASFMAQLAGLEAIIGAFFAGVVLNRFIPAVSPLMNRIEFVGNALFIPYFLIGVGMLINLHGVFSSTEAIIVAINMSIVATASKWIAAWFTQKTFKLPKVDRNMIFGLSNAQAAATLAAVLIGYDLGLFNSNVLNGTVIMILVTCTISSFVTEKAARELVTKQQQDDYLKDKIDTGEERILIPIANPDTIENLVNLAILLKNPKKKTPLYAINVTDDKSQDNGFNAKNALQKAAKIASSADVEMETIARYDMNIASGIIHTMKEKNISEIVIGLHHKANIVDSFFGTKTESLLKGTNKMVAITKCTIPVNTVTRIVIAVPEKAEFETGFVKWVDRVANMAKQVGCRAIFYAHPNTIIQLKAILRKGKYNIRNEFEILDNWEDILMLTGIVLQDDLFIIVSARHTSVSYNTEFDKLPSFLSKYFAGNNIVVLYPEQFGKESQLSFFSDPRSMDVQRDYTRFIGLRLFLENLLKKKKRWGHRNQKKDK</sequence>
<evidence type="ECO:0000256" key="1">
    <source>
        <dbReference type="ARBA" id="ARBA00004141"/>
    </source>
</evidence>
<organism evidence="11 12">
    <name type="scientific">Coprobacter fastidiosus</name>
    <dbReference type="NCBI Taxonomy" id="1099853"/>
    <lineage>
        <taxon>Bacteria</taxon>
        <taxon>Pseudomonadati</taxon>
        <taxon>Bacteroidota</taxon>
        <taxon>Bacteroidia</taxon>
        <taxon>Bacteroidales</taxon>
        <taxon>Barnesiellaceae</taxon>
        <taxon>Coprobacter</taxon>
    </lineage>
</organism>
<keyword evidence="3" id="KW-0050">Antiport</keyword>
<dbReference type="PANTHER" id="PTHR43562">
    <property type="entry name" value="NAPA-TYPE SODIUM/HYDROGEN ANTIPORTER"/>
    <property type="match status" value="1"/>
</dbReference>
<feature type="transmembrane region" description="Helical" evidence="8">
    <location>
        <begin position="156"/>
        <end position="176"/>
    </location>
</feature>